<reference evidence="10" key="1">
    <citation type="submission" date="2016-09" db="EMBL/GenBank/DDBJ databases">
        <authorList>
            <person name="Varghese N."/>
            <person name="Submissions S."/>
        </authorList>
    </citation>
    <scope>NUCLEOTIDE SEQUENCE [LARGE SCALE GENOMIC DNA]</scope>
    <source>
        <strain evidence="10">ANC 3699</strain>
    </source>
</reference>
<dbReference type="InterPro" id="IPR016156">
    <property type="entry name" value="FAD/NAD-linked_Rdtase_dimer_sf"/>
</dbReference>
<dbReference type="Proteomes" id="UP000242317">
    <property type="component" value="Unassembled WGS sequence"/>
</dbReference>
<sequence>MYDLIIIGAGTAGISAYKEARKHTNNLRIINDGAWDTTCARVGCMPSKILISTANQLHDAHHADRVGLNLKIDADTSQVMQHVQTLRDRFTASVIKDVESWHPEHKTSGQAKFINANTIDVNGEQLQAKAFILAVGSSPNIDQDQKKILGDRLITTDEVFELPYLPKRLAVIGSGVIAIELAVAMHQLGVDVTVFARSRKVGILSSEHLQTLAQAHFSQSVNILFETLPESMSRDGDGVTIEYQDQQGQSQSIKVDYVLSATGRSSLLSTLDLHKVDAIFQDIKKLPINHDSKQLGDYPLFVVGDAFSQNPIQHVAAFTGKHVVQNALNYPDIQALPKLSPLAIIFSNPQMAIAGQSKKELEQQHIDFVTGIQSFEKQGRALTLGKNVGAIEVYIEKSSQRLLGAELFVESAEHLAHMLSWMIAEQVTLADILDRPYYHPTLEEGLRSALKHARRQLRADSE</sequence>
<feature type="domain" description="Pyridine nucleotide-disulphide oxidoreductase dimerisation" evidence="7">
    <location>
        <begin position="344"/>
        <end position="448"/>
    </location>
</feature>
<dbReference type="Gene3D" id="3.30.390.30">
    <property type="match status" value="1"/>
</dbReference>
<dbReference type="Pfam" id="PF07992">
    <property type="entry name" value="Pyr_redox_2"/>
    <property type="match status" value="1"/>
</dbReference>
<protein>
    <submittedName>
        <fullName evidence="9">Dihydrolipoamide dehydrogenase</fullName>
    </submittedName>
</protein>
<dbReference type="EMBL" id="FMYK01000002">
    <property type="protein sequence ID" value="SDB96982.1"/>
    <property type="molecule type" value="Genomic_DNA"/>
</dbReference>
<gene>
    <name evidence="9" type="ORF">SAMN05421749_102467</name>
</gene>
<comment type="similarity">
    <text evidence="1">Belongs to the class-I pyridine nucleotide-disulfide oxidoreductase family.</text>
</comment>
<accession>A0A1G6HRX7</accession>
<feature type="domain" description="FAD/NAD(P)-binding" evidence="8">
    <location>
        <begin position="2"/>
        <end position="317"/>
    </location>
</feature>
<keyword evidence="5" id="KW-0520">NAD</keyword>
<dbReference type="NCBIfam" id="NF004939">
    <property type="entry name" value="PRK06292.1-1"/>
    <property type="match status" value="1"/>
</dbReference>
<comment type="cofactor">
    <cofactor evidence="5">
        <name>FAD</name>
        <dbReference type="ChEBI" id="CHEBI:57692"/>
    </cofactor>
    <text evidence="5">Binds 1 FAD per subunit.</text>
</comment>
<feature type="active site" description="Proton acceptor" evidence="4">
    <location>
        <position position="439"/>
    </location>
</feature>
<keyword evidence="3 5" id="KW-0274">FAD</keyword>
<dbReference type="PANTHER" id="PTHR43014:SF4">
    <property type="entry name" value="PYRIDINE NUCLEOTIDE-DISULFIDE OXIDOREDUCTASE RCLA-RELATED"/>
    <property type="match status" value="1"/>
</dbReference>
<dbReference type="SUPFAM" id="SSF55424">
    <property type="entry name" value="FAD/NAD-linked reductases, dimerisation (C-terminal) domain"/>
    <property type="match status" value="1"/>
</dbReference>
<dbReference type="RefSeq" id="WP_092617214.1">
    <property type="nucleotide sequence ID" value="NZ_FMYK01000002.1"/>
</dbReference>
<evidence type="ECO:0000256" key="4">
    <source>
        <dbReference type="PIRSR" id="PIRSR000350-2"/>
    </source>
</evidence>
<evidence type="ECO:0000256" key="1">
    <source>
        <dbReference type="ARBA" id="ARBA00007532"/>
    </source>
</evidence>
<organism evidence="9 10">
    <name type="scientific">Acinetobacter marinus</name>
    <dbReference type="NCBI Taxonomy" id="281375"/>
    <lineage>
        <taxon>Bacteria</taxon>
        <taxon>Pseudomonadati</taxon>
        <taxon>Pseudomonadota</taxon>
        <taxon>Gammaproteobacteria</taxon>
        <taxon>Moraxellales</taxon>
        <taxon>Moraxellaceae</taxon>
        <taxon>Acinetobacter</taxon>
    </lineage>
</organism>
<dbReference type="Pfam" id="PF02852">
    <property type="entry name" value="Pyr_redox_dim"/>
    <property type="match status" value="1"/>
</dbReference>
<dbReference type="PANTHER" id="PTHR43014">
    <property type="entry name" value="MERCURIC REDUCTASE"/>
    <property type="match status" value="1"/>
</dbReference>
<evidence type="ECO:0000313" key="10">
    <source>
        <dbReference type="Proteomes" id="UP000242317"/>
    </source>
</evidence>
<dbReference type="InterPro" id="IPR023753">
    <property type="entry name" value="FAD/NAD-binding_dom"/>
</dbReference>
<evidence type="ECO:0000256" key="6">
    <source>
        <dbReference type="PIRSR" id="PIRSR000350-4"/>
    </source>
</evidence>
<evidence type="ECO:0000259" key="7">
    <source>
        <dbReference type="Pfam" id="PF02852"/>
    </source>
</evidence>
<dbReference type="PRINTS" id="PR00368">
    <property type="entry name" value="FADPNR"/>
</dbReference>
<feature type="disulfide bond" description="Redox-active" evidence="6">
    <location>
        <begin position="39"/>
        <end position="44"/>
    </location>
</feature>
<feature type="binding site" evidence="5">
    <location>
        <position position="48"/>
    </location>
    <ligand>
        <name>FAD</name>
        <dbReference type="ChEBI" id="CHEBI:57692"/>
    </ligand>
</feature>
<dbReference type="AlphaFoldDB" id="A0A1G6HRX7"/>
<evidence type="ECO:0000256" key="5">
    <source>
        <dbReference type="PIRSR" id="PIRSR000350-3"/>
    </source>
</evidence>
<feature type="binding site" evidence="5">
    <location>
        <position position="305"/>
    </location>
    <ligand>
        <name>NAD(+)</name>
        <dbReference type="ChEBI" id="CHEBI:57540"/>
    </ligand>
</feature>
<dbReference type="InterPro" id="IPR001100">
    <property type="entry name" value="Pyr_nuc-diS_OxRdtase"/>
</dbReference>
<evidence type="ECO:0000256" key="2">
    <source>
        <dbReference type="ARBA" id="ARBA00022630"/>
    </source>
</evidence>
<dbReference type="GO" id="GO:0050660">
    <property type="term" value="F:flavin adenine dinucleotide binding"/>
    <property type="evidence" value="ECO:0007669"/>
    <property type="project" value="TreeGrafter"/>
</dbReference>
<proteinExistence type="inferred from homology"/>
<dbReference type="OrthoDB" id="9800167at2"/>
<dbReference type="InterPro" id="IPR004099">
    <property type="entry name" value="Pyr_nucl-diS_OxRdtase_dimer"/>
</dbReference>
<feature type="binding site" evidence="5">
    <location>
        <begin position="173"/>
        <end position="180"/>
    </location>
    <ligand>
        <name>NAD(+)</name>
        <dbReference type="ChEBI" id="CHEBI:57540"/>
    </ligand>
</feature>
<dbReference type="PRINTS" id="PR00411">
    <property type="entry name" value="PNDRDTASEI"/>
</dbReference>
<evidence type="ECO:0000259" key="8">
    <source>
        <dbReference type="Pfam" id="PF07992"/>
    </source>
</evidence>
<dbReference type="InterPro" id="IPR036188">
    <property type="entry name" value="FAD/NAD-bd_sf"/>
</dbReference>
<dbReference type="SUPFAM" id="SSF51905">
    <property type="entry name" value="FAD/NAD(P)-binding domain"/>
    <property type="match status" value="1"/>
</dbReference>
<keyword evidence="10" id="KW-1185">Reference proteome</keyword>
<name>A0A1G6HRX7_9GAMM</name>
<evidence type="ECO:0000313" key="9">
    <source>
        <dbReference type="EMBL" id="SDB96982.1"/>
    </source>
</evidence>
<evidence type="ECO:0000256" key="3">
    <source>
        <dbReference type="ARBA" id="ARBA00022827"/>
    </source>
</evidence>
<dbReference type="PIRSF" id="PIRSF000350">
    <property type="entry name" value="Mercury_reductase_MerA"/>
    <property type="match status" value="1"/>
</dbReference>
<keyword evidence="2" id="KW-0285">Flavoprotein</keyword>
<dbReference type="Gene3D" id="3.50.50.60">
    <property type="entry name" value="FAD/NAD(P)-binding domain"/>
    <property type="match status" value="2"/>
</dbReference>
<dbReference type="GO" id="GO:0003955">
    <property type="term" value="F:NAD(P)H dehydrogenase (quinone) activity"/>
    <property type="evidence" value="ECO:0007669"/>
    <property type="project" value="TreeGrafter"/>
</dbReference>
<keyword evidence="5" id="KW-0547">Nucleotide-binding</keyword>
<feature type="binding site" evidence="5">
    <location>
        <position position="263"/>
    </location>
    <ligand>
        <name>NAD(+)</name>
        <dbReference type="ChEBI" id="CHEBI:57540"/>
    </ligand>
</feature>